<proteinExistence type="predicted"/>
<evidence type="ECO:0000256" key="7">
    <source>
        <dbReference type="PROSITE-ProRule" id="PRU01091"/>
    </source>
</evidence>
<keyword evidence="3" id="KW-0805">Transcription regulation</keyword>
<reference evidence="12" key="1">
    <citation type="submission" date="2018-03" db="EMBL/GenBank/DDBJ databases">
        <authorList>
            <person name="Navarro De La Torre S."/>
        </authorList>
    </citation>
    <scope>NUCLEOTIDE SEQUENCE [LARGE SCALE GENOMIC DNA]</scope>
    <source>
        <strain evidence="12">EAod3</strain>
    </source>
</reference>
<dbReference type="EMBL" id="ONZI01000002">
    <property type="protein sequence ID" value="SPJ33768.1"/>
    <property type="molecule type" value="Genomic_DNA"/>
</dbReference>
<dbReference type="InterPro" id="IPR016032">
    <property type="entry name" value="Sig_transdc_resp-reg_C-effctor"/>
</dbReference>
<protein>
    <submittedName>
        <fullName evidence="11">Transcriptional regulatory protein OmpR</fullName>
    </submittedName>
</protein>
<dbReference type="OrthoDB" id="9802426at2"/>
<evidence type="ECO:0000259" key="10">
    <source>
        <dbReference type="PROSITE" id="PS51755"/>
    </source>
</evidence>
<evidence type="ECO:0000313" key="11">
    <source>
        <dbReference type="EMBL" id="SPJ33768.1"/>
    </source>
</evidence>
<evidence type="ECO:0000256" key="2">
    <source>
        <dbReference type="ARBA" id="ARBA00023012"/>
    </source>
</evidence>
<dbReference type="GO" id="GO:0000976">
    <property type="term" value="F:transcription cis-regulatory region binding"/>
    <property type="evidence" value="ECO:0007669"/>
    <property type="project" value="TreeGrafter"/>
</dbReference>
<dbReference type="GO" id="GO:0005829">
    <property type="term" value="C:cytosol"/>
    <property type="evidence" value="ECO:0007669"/>
    <property type="project" value="TreeGrafter"/>
</dbReference>
<keyword evidence="5" id="KW-0804">Transcription</keyword>
<evidence type="ECO:0000256" key="1">
    <source>
        <dbReference type="ARBA" id="ARBA00022553"/>
    </source>
</evidence>
<dbReference type="AlphaFoldDB" id="A0A2R8CLJ4"/>
<feature type="modified residue" description="4-aspartylphosphate" evidence="6">
    <location>
        <position position="70"/>
    </location>
</feature>
<dbReference type="Proteomes" id="UP000244934">
    <property type="component" value="Unassembled WGS sequence"/>
</dbReference>
<evidence type="ECO:0000256" key="3">
    <source>
        <dbReference type="ARBA" id="ARBA00023015"/>
    </source>
</evidence>
<dbReference type="GO" id="GO:0032993">
    <property type="term" value="C:protein-DNA complex"/>
    <property type="evidence" value="ECO:0007669"/>
    <property type="project" value="TreeGrafter"/>
</dbReference>
<dbReference type="GO" id="GO:0000156">
    <property type="term" value="F:phosphorelay response regulator activity"/>
    <property type="evidence" value="ECO:0007669"/>
    <property type="project" value="TreeGrafter"/>
</dbReference>
<keyword evidence="4 7" id="KW-0238">DNA-binding</keyword>
<evidence type="ECO:0000256" key="8">
    <source>
        <dbReference type="SAM" id="MobiDB-lite"/>
    </source>
</evidence>
<sequence>MDCIGDVTDQALGAEQHDDCPLVLVVDDDDEIRELICDYLMGMGYRTRAAASGRDMWHCLDDSVDLVILDLMLPGEDGLSLCRALRHKGTLPVIMISARGACAERIIGLEIGADDYLCKPFDPRELLARIRAVLRRKHQNSGHLAQNHLAPAPAGVAEDAEDAEDSERQIAGWRLNLQTRRLHARDGRTVDLPRSDFRVLKALSEHTNRIVSRHDLSRCAFGREYAPDDRSIDVCISRLRHVLEDNARRPRFIRTIRNEGYLLELPTASA</sequence>
<evidence type="ECO:0000256" key="5">
    <source>
        <dbReference type="ARBA" id="ARBA00023163"/>
    </source>
</evidence>
<dbReference type="InterPro" id="IPR011006">
    <property type="entry name" value="CheY-like_superfamily"/>
</dbReference>
<dbReference type="Gene3D" id="1.10.10.10">
    <property type="entry name" value="Winged helix-like DNA-binding domain superfamily/Winged helix DNA-binding domain"/>
    <property type="match status" value="1"/>
</dbReference>
<feature type="region of interest" description="Disordered" evidence="8">
    <location>
        <begin position="142"/>
        <end position="161"/>
    </location>
</feature>
<feature type="DNA-binding region" description="OmpR/PhoB-type" evidence="7">
    <location>
        <begin position="165"/>
        <end position="265"/>
    </location>
</feature>
<keyword evidence="2" id="KW-0902">Two-component regulatory system</keyword>
<dbReference type="RefSeq" id="WP_108842585.1">
    <property type="nucleotide sequence ID" value="NZ_ONZI01000002.1"/>
</dbReference>
<dbReference type="Gene3D" id="6.10.250.690">
    <property type="match status" value="1"/>
</dbReference>
<dbReference type="InterPro" id="IPR001867">
    <property type="entry name" value="OmpR/PhoB-type_DNA-bd"/>
</dbReference>
<dbReference type="GO" id="GO:0006355">
    <property type="term" value="P:regulation of DNA-templated transcription"/>
    <property type="evidence" value="ECO:0007669"/>
    <property type="project" value="InterPro"/>
</dbReference>
<feature type="domain" description="OmpR/PhoB-type" evidence="10">
    <location>
        <begin position="165"/>
        <end position="265"/>
    </location>
</feature>
<dbReference type="InterPro" id="IPR001789">
    <property type="entry name" value="Sig_transdc_resp-reg_receiver"/>
</dbReference>
<keyword evidence="12" id="KW-1185">Reference proteome</keyword>
<accession>A0A2R8CLJ4</accession>
<evidence type="ECO:0000256" key="6">
    <source>
        <dbReference type="PROSITE-ProRule" id="PRU00169"/>
    </source>
</evidence>
<dbReference type="PANTHER" id="PTHR48111">
    <property type="entry name" value="REGULATOR OF RPOS"/>
    <property type="match status" value="1"/>
</dbReference>
<dbReference type="InterPro" id="IPR039420">
    <property type="entry name" value="WalR-like"/>
</dbReference>
<feature type="domain" description="Response regulatory" evidence="9">
    <location>
        <begin position="22"/>
        <end position="134"/>
    </location>
</feature>
<evidence type="ECO:0000259" key="9">
    <source>
        <dbReference type="PROSITE" id="PS50110"/>
    </source>
</evidence>
<evidence type="ECO:0000256" key="4">
    <source>
        <dbReference type="ARBA" id="ARBA00023125"/>
    </source>
</evidence>
<dbReference type="Pfam" id="PF00072">
    <property type="entry name" value="Response_reg"/>
    <property type="match status" value="1"/>
</dbReference>
<dbReference type="SUPFAM" id="SSF52172">
    <property type="entry name" value="CheY-like"/>
    <property type="match status" value="1"/>
</dbReference>
<organism evidence="11 12">
    <name type="scientific">Kushneria phyllosphaerae</name>
    <dbReference type="NCBI Taxonomy" id="2100822"/>
    <lineage>
        <taxon>Bacteria</taxon>
        <taxon>Pseudomonadati</taxon>
        <taxon>Pseudomonadota</taxon>
        <taxon>Gammaproteobacteria</taxon>
        <taxon>Oceanospirillales</taxon>
        <taxon>Halomonadaceae</taxon>
        <taxon>Kushneria</taxon>
    </lineage>
</organism>
<dbReference type="PANTHER" id="PTHR48111:SF4">
    <property type="entry name" value="DNA-BINDING DUAL TRANSCRIPTIONAL REGULATOR OMPR"/>
    <property type="match status" value="1"/>
</dbReference>
<dbReference type="SMART" id="SM00448">
    <property type="entry name" value="REC"/>
    <property type="match status" value="1"/>
</dbReference>
<dbReference type="Pfam" id="PF00486">
    <property type="entry name" value="Trans_reg_C"/>
    <property type="match status" value="1"/>
</dbReference>
<dbReference type="SUPFAM" id="SSF46894">
    <property type="entry name" value="C-terminal effector domain of the bipartite response regulators"/>
    <property type="match status" value="1"/>
</dbReference>
<dbReference type="PROSITE" id="PS50110">
    <property type="entry name" value="RESPONSE_REGULATORY"/>
    <property type="match status" value="1"/>
</dbReference>
<gene>
    <name evidence="11" type="primary">ompR</name>
    <name evidence="11" type="ORF">KSP9073_01789</name>
</gene>
<dbReference type="InterPro" id="IPR036388">
    <property type="entry name" value="WH-like_DNA-bd_sf"/>
</dbReference>
<name>A0A2R8CLJ4_9GAMM</name>
<dbReference type="PROSITE" id="PS51755">
    <property type="entry name" value="OMPR_PHOB"/>
    <property type="match status" value="1"/>
</dbReference>
<evidence type="ECO:0000313" key="12">
    <source>
        <dbReference type="Proteomes" id="UP000244934"/>
    </source>
</evidence>
<dbReference type="CDD" id="cd00383">
    <property type="entry name" value="trans_reg_C"/>
    <property type="match status" value="1"/>
</dbReference>
<dbReference type="Gene3D" id="3.40.50.2300">
    <property type="match status" value="1"/>
</dbReference>
<dbReference type="SMART" id="SM00862">
    <property type="entry name" value="Trans_reg_C"/>
    <property type="match status" value="1"/>
</dbReference>
<keyword evidence="1 6" id="KW-0597">Phosphoprotein</keyword>